<evidence type="ECO:0000256" key="1">
    <source>
        <dbReference type="ARBA" id="ARBA00022574"/>
    </source>
</evidence>
<evidence type="ECO:0000256" key="2">
    <source>
        <dbReference type="ARBA" id="ARBA00022737"/>
    </source>
</evidence>
<dbReference type="GO" id="GO:0032466">
    <property type="term" value="P:negative regulation of cytokinesis"/>
    <property type="evidence" value="ECO:0007669"/>
    <property type="project" value="EnsemblFungi"/>
</dbReference>
<dbReference type="OrthoDB" id="2306at2759"/>
<dbReference type="EMBL" id="LGSR01000018">
    <property type="protein sequence ID" value="KOS20330.1"/>
    <property type="molecule type" value="Genomic_DNA"/>
</dbReference>
<dbReference type="PROSITE" id="PS50082">
    <property type="entry name" value="WD_REPEATS_2"/>
    <property type="match status" value="6"/>
</dbReference>
<proteinExistence type="inferred from homology"/>
<dbReference type="SMART" id="SM00320">
    <property type="entry name" value="WD40"/>
    <property type="match status" value="9"/>
</dbReference>
<keyword evidence="6" id="KW-1185">Reference proteome</keyword>
<keyword evidence="1 4" id="KW-0853">WD repeat</keyword>
<dbReference type="PANTHER" id="PTHR19856:SF0">
    <property type="entry name" value="WD REPEAT-CONTAINING PROTEIN 1"/>
    <property type="match status" value="1"/>
</dbReference>
<dbReference type="FunFam" id="2.130.10.10:FF:000167">
    <property type="entry name" value="Actin-interacting protein 1"/>
    <property type="match status" value="1"/>
</dbReference>
<feature type="repeat" description="WD" evidence="4">
    <location>
        <begin position="187"/>
        <end position="228"/>
    </location>
</feature>
<evidence type="ECO:0000256" key="4">
    <source>
        <dbReference type="PROSITE-ProRule" id="PRU00221"/>
    </source>
</evidence>
<dbReference type="InterPro" id="IPR020472">
    <property type="entry name" value="WD40_PAC1"/>
</dbReference>
<dbReference type="PANTHER" id="PTHR19856">
    <property type="entry name" value="WD-REPEATCONTAINING PROTEIN WDR1"/>
    <property type="match status" value="1"/>
</dbReference>
<dbReference type="InterPro" id="IPR001680">
    <property type="entry name" value="WD40_rpt"/>
</dbReference>
<dbReference type="GO" id="GO:0005884">
    <property type="term" value="C:actin filament"/>
    <property type="evidence" value="ECO:0007669"/>
    <property type="project" value="EnsemblFungi"/>
</dbReference>
<evidence type="ECO:0000256" key="3">
    <source>
        <dbReference type="ARBA" id="ARBA00038366"/>
    </source>
</evidence>
<dbReference type="FunFam" id="2.130.10.10:FF:000102">
    <property type="entry name" value="Actin-interacting protein 1"/>
    <property type="match status" value="1"/>
</dbReference>
<name>A0A0M8N5F8_ESCWE</name>
<dbReference type="GO" id="GO:0003786">
    <property type="term" value="F:actin lateral binding"/>
    <property type="evidence" value="ECO:0007669"/>
    <property type="project" value="EnsemblFungi"/>
</dbReference>
<gene>
    <name evidence="5" type="ORF">ESCO_006237</name>
</gene>
<dbReference type="GO" id="GO:0030479">
    <property type="term" value="C:actin cortical patch"/>
    <property type="evidence" value="ECO:0007669"/>
    <property type="project" value="EnsemblFungi"/>
</dbReference>
<dbReference type="InterPro" id="IPR019775">
    <property type="entry name" value="WD40_repeat_CS"/>
</dbReference>
<feature type="repeat" description="WD" evidence="4">
    <location>
        <begin position="579"/>
        <end position="615"/>
    </location>
</feature>
<evidence type="ECO:0000313" key="6">
    <source>
        <dbReference type="Proteomes" id="UP000053831"/>
    </source>
</evidence>
<dbReference type="GO" id="GO:0030042">
    <property type="term" value="P:actin filament depolymerization"/>
    <property type="evidence" value="ECO:0007669"/>
    <property type="project" value="EnsemblFungi"/>
</dbReference>
<dbReference type="GO" id="GO:0051016">
    <property type="term" value="P:barbed-end actin filament capping"/>
    <property type="evidence" value="ECO:0007669"/>
    <property type="project" value="EnsemblFungi"/>
</dbReference>
<accession>A0A0M8N5F8</accession>
<dbReference type="STRING" id="150374.A0A0M8N5F8"/>
<dbReference type="InterPro" id="IPR036322">
    <property type="entry name" value="WD40_repeat_dom_sf"/>
</dbReference>
<sequence>MASPTISIHRILAASPATTRGQSTPISADRKGKRIAYASGSSIFIRSIDDPADCREYTGHQYPTTVARFSPNGFKVASGDSAGTLRVWEPETIETTRGEYSIISGPLQDIAWDGDSQRLIAVGNGRNSFGRCITADSGNTVGDIQGHTKPINAVAIKEKRPYRAVTVGDDSNAVFYTGVPFTFKATSALHTGFIFAAAFSPDGSRYVTVGQDKRIQLYDGTTGEPTKHIGHGEHAGSIFGVAWSEDGKRFATASADQTVKLWDVDAGTVVQTWKLGEGVGSVRDQQVGVVIPHGRADGLIVSVNLAGELTYLQPGKPEPVRVVQGHDRGITAIVAGSDGSGASFLTGSFDGRVCQWDARTGLATLIDGQPHTNQIAQLVSGPDGKVFSVGWDDNLKTVDESAKTFLGQTTKLPGQPRSAAAHGGGNVYVATSAGVAVYTPAGRLLKETPLKYTPEAIAVHGSLVAVGGLENSAEVFRTDASGALTRVEATIPTTLGSVSALAFSRDGSHLAVGNSVGKIVVYGTRSWELVTDRWSAHTARVTAIAWDDSGRYAASGSLDTNVFVWCLDKKHQGERIKAANAHTGGATGVAWIEGGRVVSCGKDATVKIWDLKNLP</sequence>
<feature type="repeat" description="WD" evidence="4">
    <location>
        <begin position="534"/>
        <end position="565"/>
    </location>
</feature>
<protein>
    <submittedName>
        <fullName evidence="5">Putative WD repeat-containing protein</fullName>
    </submittedName>
</protein>
<dbReference type="SUPFAM" id="SSF50978">
    <property type="entry name" value="WD40 repeat-like"/>
    <property type="match status" value="2"/>
</dbReference>
<dbReference type="Gene3D" id="2.130.10.10">
    <property type="entry name" value="YVTN repeat-like/Quinoprotein amine dehydrogenase"/>
    <property type="match status" value="2"/>
</dbReference>
<dbReference type="Proteomes" id="UP000053831">
    <property type="component" value="Unassembled WGS sequence"/>
</dbReference>
<dbReference type="InterPro" id="IPR015943">
    <property type="entry name" value="WD40/YVTN_repeat-like_dom_sf"/>
</dbReference>
<reference evidence="5 6" key="1">
    <citation type="submission" date="2015-07" db="EMBL/GenBank/DDBJ databases">
        <title>The genome of the fungus Escovopsis weberi, a specialized disease agent of ant agriculture.</title>
        <authorList>
            <person name="de Man T.J."/>
            <person name="Stajich J.E."/>
            <person name="Kubicek C.P."/>
            <person name="Chenthamara K."/>
            <person name="Atanasova L."/>
            <person name="Druzhinina I.S."/>
            <person name="Birnbaum S."/>
            <person name="Barribeau S.M."/>
            <person name="Teiling C."/>
            <person name="Suen G."/>
            <person name="Currie C."/>
            <person name="Gerardo N.M."/>
        </authorList>
    </citation>
    <scope>NUCLEOTIDE SEQUENCE [LARGE SCALE GENOMIC DNA]</scope>
</reference>
<dbReference type="PROSITE" id="PS50294">
    <property type="entry name" value="WD_REPEATS_REGION"/>
    <property type="match status" value="4"/>
</dbReference>
<dbReference type="PRINTS" id="PR00320">
    <property type="entry name" value="GPROTEINBRPT"/>
</dbReference>
<feature type="repeat" description="WD" evidence="4">
    <location>
        <begin position="231"/>
        <end position="272"/>
    </location>
</feature>
<dbReference type="GO" id="GO:0051014">
    <property type="term" value="P:actin filament severing"/>
    <property type="evidence" value="ECO:0007669"/>
    <property type="project" value="EnsemblFungi"/>
</dbReference>
<keyword evidence="2" id="KW-0677">Repeat</keyword>
<feature type="repeat" description="WD" evidence="4">
    <location>
        <begin position="57"/>
        <end position="98"/>
    </location>
</feature>
<dbReference type="AlphaFoldDB" id="A0A0M8N5F8"/>
<dbReference type="PROSITE" id="PS00678">
    <property type="entry name" value="WD_REPEATS_1"/>
    <property type="match status" value="1"/>
</dbReference>
<organism evidence="5 6">
    <name type="scientific">Escovopsis weberi</name>
    <dbReference type="NCBI Taxonomy" id="150374"/>
    <lineage>
        <taxon>Eukaryota</taxon>
        <taxon>Fungi</taxon>
        <taxon>Dikarya</taxon>
        <taxon>Ascomycota</taxon>
        <taxon>Pezizomycotina</taxon>
        <taxon>Sordariomycetes</taxon>
        <taxon>Hypocreomycetidae</taxon>
        <taxon>Hypocreales</taxon>
        <taxon>Hypocreaceae</taxon>
        <taxon>Escovopsis</taxon>
    </lineage>
</organism>
<evidence type="ECO:0000313" key="5">
    <source>
        <dbReference type="EMBL" id="KOS20330.1"/>
    </source>
</evidence>
<comment type="similarity">
    <text evidence="3">Belongs to the WD repeat AIP1 family.</text>
</comment>
<feature type="repeat" description="WD" evidence="4">
    <location>
        <begin position="323"/>
        <end position="366"/>
    </location>
</feature>
<dbReference type="Pfam" id="PF00400">
    <property type="entry name" value="WD40"/>
    <property type="match status" value="6"/>
</dbReference>
<comment type="caution">
    <text evidence="5">The sequence shown here is derived from an EMBL/GenBank/DDBJ whole genome shotgun (WGS) entry which is preliminary data.</text>
</comment>